<keyword evidence="1" id="KW-0732">Signal</keyword>
<comment type="caution">
    <text evidence="2">The sequence shown here is derived from an EMBL/GenBank/DDBJ whole genome shotgun (WGS) entry which is preliminary data.</text>
</comment>
<dbReference type="AlphaFoldDB" id="A0AAN6RI95"/>
<dbReference type="Proteomes" id="UP001280581">
    <property type="component" value="Unassembled WGS sequence"/>
</dbReference>
<sequence>MRISALYALLFGHLAVAEYDCLTTTCVNPYDAFPILLSIEPWNSRIPHPAYFSGNFTRPLSANRNINDPSNSDFSRNERIFVGDSYNVQWVQNATKNATWDLYLVNERYEKHFLNSPLQYASLGNTSMGGYLWPVKEDSFIRIGAMYFFYVVRKDGYWSEGFASRFVNISRPGEQGAMFPEQVTSIAAADVQVSGTLKLGVALLVSFGIVFGV</sequence>
<proteinExistence type="predicted"/>
<evidence type="ECO:0000256" key="1">
    <source>
        <dbReference type="SAM" id="SignalP"/>
    </source>
</evidence>
<accession>A0AAN6RI95</accession>
<reference evidence="2 3" key="1">
    <citation type="submission" date="2021-02" db="EMBL/GenBank/DDBJ databases">
        <title>Genome assembly of Pseudopithomyces chartarum.</title>
        <authorList>
            <person name="Jauregui R."/>
            <person name="Singh J."/>
            <person name="Voisey C."/>
        </authorList>
    </citation>
    <scope>NUCLEOTIDE SEQUENCE [LARGE SCALE GENOMIC DNA]</scope>
    <source>
        <strain evidence="2 3">AGR01</strain>
    </source>
</reference>
<feature type="signal peptide" evidence="1">
    <location>
        <begin position="1"/>
        <end position="17"/>
    </location>
</feature>
<feature type="chain" id="PRO_5043012091" evidence="1">
    <location>
        <begin position="18"/>
        <end position="213"/>
    </location>
</feature>
<protein>
    <submittedName>
        <fullName evidence="2">Uncharacterized protein</fullName>
    </submittedName>
</protein>
<organism evidence="2 3">
    <name type="scientific">Pseudopithomyces chartarum</name>
    <dbReference type="NCBI Taxonomy" id="1892770"/>
    <lineage>
        <taxon>Eukaryota</taxon>
        <taxon>Fungi</taxon>
        <taxon>Dikarya</taxon>
        <taxon>Ascomycota</taxon>
        <taxon>Pezizomycotina</taxon>
        <taxon>Dothideomycetes</taxon>
        <taxon>Pleosporomycetidae</taxon>
        <taxon>Pleosporales</taxon>
        <taxon>Massarineae</taxon>
        <taxon>Didymosphaeriaceae</taxon>
        <taxon>Pseudopithomyces</taxon>
    </lineage>
</organism>
<evidence type="ECO:0000313" key="2">
    <source>
        <dbReference type="EMBL" id="KAK3210321.1"/>
    </source>
</evidence>
<name>A0AAN6RI95_9PLEO</name>
<evidence type="ECO:0000313" key="3">
    <source>
        <dbReference type="Proteomes" id="UP001280581"/>
    </source>
</evidence>
<keyword evidence="3" id="KW-1185">Reference proteome</keyword>
<gene>
    <name evidence="2" type="ORF">GRF29_44g2300299</name>
</gene>
<dbReference type="EMBL" id="WVTA01000005">
    <property type="protein sequence ID" value="KAK3210321.1"/>
    <property type="molecule type" value="Genomic_DNA"/>
</dbReference>